<keyword evidence="2" id="KW-0472">Membrane</keyword>
<dbReference type="GO" id="GO:0016799">
    <property type="term" value="F:hydrolase activity, hydrolyzing N-glycosyl compounds"/>
    <property type="evidence" value="ECO:0007669"/>
    <property type="project" value="InterPro"/>
</dbReference>
<dbReference type="EMBL" id="JAGTXO010000020">
    <property type="protein sequence ID" value="KAG8462600.1"/>
    <property type="molecule type" value="Genomic_DNA"/>
</dbReference>
<accession>A0A8J5XGN1</accession>
<feature type="region of interest" description="Disordered" evidence="1">
    <location>
        <begin position="172"/>
        <end position="222"/>
    </location>
</feature>
<dbReference type="InterPro" id="IPR036452">
    <property type="entry name" value="Ribo_hydro-like"/>
</dbReference>
<evidence type="ECO:0000313" key="4">
    <source>
        <dbReference type="Proteomes" id="UP000751190"/>
    </source>
</evidence>
<feature type="transmembrane region" description="Helical" evidence="2">
    <location>
        <begin position="487"/>
        <end position="509"/>
    </location>
</feature>
<feature type="compositionally biased region" description="Low complexity" evidence="1">
    <location>
        <begin position="204"/>
        <end position="222"/>
    </location>
</feature>
<comment type="caution">
    <text evidence="3">The sequence shown here is derived from an EMBL/GenBank/DDBJ whole genome shotgun (WGS) entry which is preliminary data.</text>
</comment>
<name>A0A8J5XGN1_DIALT</name>
<dbReference type="Gene3D" id="3.90.245.10">
    <property type="entry name" value="Ribonucleoside hydrolase-like"/>
    <property type="match status" value="1"/>
</dbReference>
<evidence type="ECO:0000313" key="3">
    <source>
        <dbReference type="EMBL" id="KAG8462600.1"/>
    </source>
</evidence>
<feature type="transmembrane region" description="Helical" evidence="2">
    <location>
        <begin position="401"/>
        <end position="419"/>
    </location>
</feature>
<evidence type="ECO:0000256" key="2">
    <source>
        <dbReference type="SAM" id="Phobius"/>
    </source>
</evidence>
<keyword evidence="4" id="KW-1185">Reference proteome</keyword>
<proteinExistence type="predicted"/>
<sequence>MQLARSFAQRTSCPVLRYLAAAQFLGLEGLWQKLCAGKLPERCTKQWYFATFCDQGASAFEKSRFDELDAAADIASHLNGFVKPYDVIALMTVLPVSKQLFPQSALFEHRGVQHLLLLEARHTIRPSPVVNLLRETYHEVVLLTTAQRDARVASLDRKIKVRRFDLQATLGSARASGQQAQQGSQGPHKQARYQMSRVHPCGESAPSPAAPATQAEPHAPHPLSAAAAVTGGASDAVTGGASAAVTGGASAAVTGGASAAVTGGAASSCASISASTGARAPFRLGRTSYVHGLDADASGRSRANARTSGSVLSRDEIVALLIDVLMLAGGRQRTITTATLAIGLSLVVASFVAFAAAALVPDWLTPIEVEVANSAVGWGSFHGAAFVLLSLSPAPAHRARVQYVAVSFGGFLGTAWVLLGDATFLRTLFAQGYAPDGAVFNPPKARLYVAVRIAQELVYTVTWCVGSFALVALAIASRCTRRVSTKLLLTALWAHFGGASLFMVLHRAVTVPLDAFFGSALYKDARLGRSLLVLNLVASVFLLAQAIATQFVGIRHRLVRLIARVCCSASGAEASLAPLLGFGSRYGERAPDDVCAEAEHAFRPCTLAPVLLAQIETSGLEARLNYTLPQRATFGRFERLVRFPRAMAASRLSDTRSASPLRAPLR</sequence>
<organism evidence="3 4">
    <name type="scientific">Diacronema lutheri</name>
    <name type="common">Unicellular marine alga</name>
    <name type="synonym">Monochrysis lutheri</name>
    <dbReference type="NCBI Taxonomy" id="2081491"/>
    <lineage>
        <taxon>Eukaryota</taxon>
        <taxon>Haptista</taxon>
        <taxon>Haptophyta</taxon>
        <taxon>Pavlovophyceae</taxon>
        <taxon>Pavlovales</taxon>
        <taxon>Pavlovaceae</taxon>
        <taxon>Diacronema</taxon>
    </lineage>
</organism>
<feature type="transmembrane region" description="Helical" evidence="2">
    <location>
        <begin position="371"/>
        <end position="389"/>
    </location>
</feature>
<keyword evidence="2" id="KW-0812">Transmembrane</keyword>
<protein>
    <submittedName>
        <fullName evidence="3">Uncharacterized protein</fullName>
    </submittedName>
</protein>
<keyword evidence="2" id="KW-1133">Transmembrane helix</keyword>
<feature type="transmembrane region" description="Helical" evidence="2">
    <location>
        <begin position="457"/>
        <end position="475"/>
    </location>
</feature>
<feature type="compositionally biased region" description="Low complexity" evidence="1">
    <location>
        <begin position="172"/>
        <end position="186"/>
    </location>
</feature>
<feature type="transmembrane region" description="Helical" evidence="2">
    <location>
        <begin position="335"/>
        <end position="359"/>
    </location>
</feature>
<gene>
    <name evidence="3" type="ORF">KFE25_010425</name>
</gene>
<feature type="transmembrane region" description="Helical" evidence="2">
    <location>
        <begin position="529"/>
        <end position="554"/>
    </location>
</feature>
<evidence type="ECO:0000256" key="1">
    <source>
        <dbReference type="SAM" id="MobiDB-lite"/>
    </source>
</evidence>
<reference evidence="3" key="1">
    <citation type="submission" date="2021-05" db="EMBL/GenBank/DDBJ databases">
        <title>The genome of the haptophyte Pavlova lutheri (Diacronema luteri, Pavlovales) - a model for lipid biosynthesis in eukaryotic algae.</title>
        <authorList>
            <person name="Hulatt C.J."/>
            <person name="Posewitz M.C."/>
        </authorList>
    </citation>
    <scope>NUCLEOTIDE SEQUENCE</scope>
    <source>
        <strain evidence="3">NIVA-4/92</strain>
    </source>
</reference>
<dbReference type="AlphaFoldDB" id="A0A8J5XGN1"/>
<dbReference type="Proteomes" id="UP000751190">
    <property type="component" value="Unassembled WGS sequence"/>
</dbReference>